<dbReference type="PROSITE" id="PS50127">
    <property type="entry name" value="UBC_2"/>
    <property type="match status" value="1"/>
</dbReference>
<dbReference type="SMART" id="SM00212">
    <property type="entry name" value="UBCc"/>
    <property type="match status" value="1"/>
</dbReference>
<dbReference type="PROSITE" id="PS00183">
    <property type="entry name" value="UBC_1"/>
    <property type="match status" value="1"/>
</dbReference>
<dbReference type="CDD" id="cd23790">
    <property type="entry name" value="UBCc_UBE2A_2B"/>
    <property type="match status" value="1"/>
</dbReference>
<keyword evidence="5" id="KW-1185">Reference proteome</keyword>
<keyword evidence="2" id="KW-0833">Ubl conjugation pathway</keyword>
<comment type="caution">
    <text evidence="4">The sequence shown here is derived from an EMBL/GenBank/DDBJ whole genome shotgun (WGS) entry which is preliminary data.</text>
</comment>
<evidence type="ECO:0000313" key="4">
    <source>
        <dbReference type="EMBL" id="CAD8085292.1"/>
    </source>
</evidence>
<sequence>MQQGLAQKRLLMDFKKIQSENQEDFMASPQENDIFHWEAVIFGPEQTPWEGGCFELKLAFTNDYPTKPPEVRFAPPIYHPNVYPDGRICLDILKEQWTPILDVWAILTSIRSLLCDPNPNSPANPEAAKLYMSDRAEYYRRVKEQVEKTLNGIEEEK</sequence>
<keyword evidence="2" id="KW-0547">Nucleotide-binding</keyword>
<gene>
    <name evidence="4" type="ORF">PPRIM_AZ9-3.1.T0740062</name>
</gene>
<feature type="active site" description="Glycyl thioester intermediate" evidence="1">
    <location>
        <position position="89"/>
    </location>
</feature>
<dbReference type="PANTHER" id="PTHR24067">
    <property type="entry name" value="UBIQUITIN-CONJUGATING ENZYME E2"/>
    <property type="match status" value="1"/>
</dbReference>
<evidence type="ECO:0000313" key="5">
    <source>
        <dbReference type="Proteomes" id="UP000688137"/>
    </source>
</evidence>
<dbReference type="Proteomes" id="UP000688137">
    <property type="component" value="Unassembled WGS sequence"/>
</dbReference>
<dbReference type="InterPro" id="IPR000608">
    <property type="entry name" value="UBC"/>
</dbReference>
<comment type="similarity">
    <text evidence="2">Belongs to the ubiquitin-conjugating enzyme family.</text>
</comment>
<dbReference type="InterPro" id="IPR050113">
    <property type="entry name" value="Ub_conjugating_enzyme"/>
</dbReference>
<dbReference type="EMBL" id="CAJJDM010000077">
    <property type="protein sequence ID" value="CAD8085292.1"/>
    <property type="molecule type" value="Genomic_DNA"/>
</dbReference>
<evidence type="ECO:0000256" key="1">
    <source>
        <dbReference type="PROSITE-ProRule" id="PRU10133"/>
    </source>
</evidence>
<evidence type="ECO:0000256" key="2">
    <source>
        <dbReference type="RuleBase" id="RU362109"/>
    </source>
</evidence>
<dbReference type="GO" id="GO:0005524">
    <property type="term" value="F:ATP binding"/>
    <property type="evidence" value="ECO:0007669"/>
    <property type="project" value="UniProtKB-UniRule"/>
</dbReference>
<proteinExistence type="inferred from homology"/>
<dbReference type="FunFam" id="3.10.110.10:FF:000090">
    <property type="entry name" value="Ubiquitin-conjugating enzyme E2-17 kDa"/>
    <property type="match status" value="1"/>
</dbReference>
<dbReference type="AlphaFoldDB" id="A0A8S1N103"/>
<reference evidence="4" key="1">
    <citation type="submission" date="2021-01" db="EMBL/GenBank/DDBJ databases">
        <authorList>
            <consortium name="Genoscope - CEA"/>
            <person name="William W."/>
        </authorList>
    </citation>
    <scope>NUCLEOTIDE SEQUENCE</scope>
</reference>
<feature type="domain" description="UBC core" evidence="3">
    <location>
        <begin position="5"/>
        <end position="151"/>
    </location>
</feature>
<dbReference type="InterPro" id="IPR023313">
    <property type="entry name" value="UBQ-conjugating_AS"/>
</dbReference>
<dbReference type="OMA" id="NCVIFGP"/>
<protein>
    <recommendedName>
        <fullName evidence="3">UBC core domain-containing protein</fullName>
    </recommendedName>
</protein>
<organism evidence="4 5">
    <name type="scientific">Paramecium primaurelia</name>
    <dbReference type="NCBI Taxonomy" id="5886"/>
    <lineage>
        <taxon>Eukaryota</taxon>
        <taxon>Sar</taxon>
        <taxon>Alveolata</taxon>
        <taxon>Ciliophora</taxon>
        <taxon>Intramacronucleata</taxon>
        <taxon>Oligohymenophorea</taxon>
        <taxon>Peniculida</taxon>
        <taxon>Parameciidae</taxon>
        <taxon>Paramecium</taxon>
    </lineage>
</organism>
<keyword evidence="2" id="KW-0067">ATP-binding</keyword>
<dbReference type="Pfam" id="PF00179">
    <property type="entry name" value="UQ_con"/>
    <property type="match status" value="1"/>
</dbReference>
<name>A0A8S1N103_PARPR</name>
<accession>A0A8S1N103</accession>
<evidence type="ECO:0000259" key="3">
    <source>
        <dbReference type="PROSITE" id="PS50127"/>
    </source>
</evidence>